<feature type="transmembrane region" description="Helical" evidence="6">
    <location>
        <begin position="283"/>
        <end position="303"/>
    </location>
</feature>
<dbReference type="AlphaFoldDB" id="L0KKH6"/>
<dbReference type="KEGG" id="mam:Mesau_03174"/>
<evidence type="ECO:0000256" key="5">
    <source>
        <dbReference type="ARBA" id="ARBA00023136"/>
    </source>
</evidence>
<keyword evidence="4 6" id="KW-1133">Transmembrane helix</keyword>
<accession>L0KKH6</accession>
<dbReference type="GO" id="GO:0005886">
    <property type="term" value="C:plasma membrane"/>
    <property type="evidence" value="ECO:0007669"/>
    <property type="project" value="UniProtKB-SubCell"/>
</dbReference>
<evidence type="ECO:0000256" key="2">
    <source>
        <dbReference type="ARBA" id="ARBA00022475"/>
    </source>
</evidence>
<dbReference type="EMBL" id="CP003358">
    <property type="protein sequence ID" value="AGB45546.1"/>
    <property type="molecule type" value="Genomic_DNA"/>
</dbReference>
<dbReference type="OrthoDB" id="9808136at2"/>
<feature type="transmembrane region" description="Helical" evidence="6">
    <location>
        <begin position="105"/>
        <end position="128"/>
    </location>
</feature>
<feature type="transmembrane region" description="Helical" evidence="6">
    <location>
        <begin position="261"/>
        <end position="277"/>
    </location>
</feature>
<organism evidence="7 8">
    <name type="scientific">Mesorhizobium australicum (strain HAMBI 3006 / LMG 24608 / WSM2073)</name>
    <dbReference type="NCBI Taxonomy" id="754035"/>
    <lineage>
        <taxon>Bacteria</taxon>
        <taxon>Pseudomonadati</taxon>
        <taxon>Pseudomonadota</taxon>
        <taxon>Alphaproteobacteria</taxon>
        <taxon>Hyphomicrobiales</taxon>
        <taxon>Phyllobacteriaceae</taxon>
        <taxon>Mesorhizobium</taxon>
    </lineage>
</organism>
<evidence type="ECO:0000256" key="4">
    <source>
        <dbReference type="ARBA" id="ARBA00022989"/>
    </source>
</evidence>
<evidence type="ECO:0000256" key="6">
    <source>
        <dbReference type="SAM" id="Phobius"/>
    </source>
</evidence>
<dbReference type="RefSeq" id="WP_015316969.1">
    <property type="nucleotide sequence ID" value="NC_019973.1"/>
</dbReference>
<evidence type="ECO:0000256" key="1">
    <source>
        <dbReference type="ARBA" id="ARBA00004651"/>
    </source>
</evidence>
<protein>
    <submittedName>
        <fullName evidence="7">Permease component of ribose/xylose/arabinose/galactoside ABC-type transporters</fullName>
    </submittedName>
</protein>
<gene>
    <name evidence="7" type="ordered locus">Mesau_03174</name>
</gene>
<keyword evidence="8" id="KW-1185">Reference proteome</keyword>
<feature type="transmembrane region" description="Helical" evidence="6">
    <location>
        <begin position="183"/>
        <end position="203"/>
    </location>
</feature>
<dbReference type="InterPro" id="IPR001851">
    <property type="entry name" value="ABC_transp_permease"/>
</dbReference>
<dbReference type="Pfam" id="PF02653">
    <property type="entry name" value="BPD_transp_2"/>
    <property type="match status" value="1"/>
</dbReference>
<keyword evidence="5 6" id="KW-0472">Membrane</keyword>
<dbReference type="PANTHER" id="PTHR32196:SF72">
    <property type="entry name" value="RIBOSE IMPORT PERMEASE PROTEIN RBSC"/>
    <property type="match status" value="1"/>
</dbReference>
<name>L0KKH6_MESAW</name>
<reference evidence="8" key="1">
    <citation type="submission" date="2012-02" db="EMBL/GenBank/DDBJ databases">
        <title>Complete sequence of Mesorhizobium australicum WSM2073.</title>
        <authorList>
            <person name="Lucas S."/>
            <person name="Han J."/>
            <person name="Lapidus A."/>
            <person name="Cheng J.-F."/>
            <person name="Goodwin L."/>
            <person name="Pitluck S."/>
            <person name="Peters L."/>
            <person name="Gu W."/>
            <person name="Detter J.C."/>
            <person name="Han C."/>
            <person name="Tapia R."/>
            <person name="Land M."/>
            <person name="Hauser L."/>
            <person name="Kyrpides N."/>
            <person name="Ivanova N."/>
            <person name="Pagani I."/>
            <person name="Reeve W.G."/>
            <person name="Howieson J.G."/>
            <person name="Tiwari R.P."/>
            <person name="O'Hara G.W."/>
            <person name="Atkins C.A."/>
            <person name="Ronson C.W."/>
            <person name="Nandasena K.G."/>
            <person name="Woyke T."/>
        </authorList>
    </citation>
    <scope>NUCLEOTIDE SEQUENCE [LARGE SCALE GENOMIC DNA]</scope>
    <source>
        <strain evidence="8">LMG 24608 / HAMBI 3006 / WSM2073</strain>
    </source>
</reference>
<dbReference type="STRING" id="754035.Mesau_03174"/>
<evidence type="ECO:0000256" key="3">
    <source>
        <dbReference type="ARBA" id="ARBA00022692"/>
    </source>
</evidence>
<dbReference type="PANTHER" id="PTHR32196">
    <property type="entry name" value="ABC TRANSPORTER PERMEASE PROTEIN YPHD-RELATED-RELATED"/>
    <property type="match status" value="1"/>
</dbReference>
<dbReference type="Proteomes" id="UP000010998">
    <property type="component" value="Chromosome"/>
</dbReference>
<sequence>MSTTAITPGPVPFGRRIKRFMADRPLIPLIILLVILVVILQILRPGIVNERWIANTIKFAIPLAILAGCQTMTMLTGGIDLSVGTVATMSAFIMATQIVSQDPAVAFLLAMMPAVLIGLVNGIGVGVFRVHPLIMTLGTSLIGTGCLQVYQRTVIASGAKIPDFLAWLGTGVTPVLGFAFPNALLLFVPLAALIVFTLARTGFGRLLYAVGDNERATRLSGVQYWQVITALYVTSSVLAGITGLLYIGLIKAPSLSLAEPLVLPSVAAAVIGGTSIFGGRGGYTGTIIGALILTVLTTLLTILQMPEGARRILFGLIVLFVTAAYLRIVEDK</sequence>
<comment type="subcellular location">
    <subcellularLocation>
        <location evidence="1">Cell membrane</location>
        <topology evidence="1">Multi-pass membrane protein</topology>
    </subcellularLocation>
</comment>
<feature type="transmembrane region" description="Helical" evidence="6">
    <location>
        <begin position="312"/>
        <end position="329"/>
    </location>
</feature>
<dbReference type="CDD" id="cd06579">
    <property type="entry name" value="TM_PBP1_transp_AraH_like"/>
    <property type="match status" value="1"/>
</dbReference>
<keyword evidence="2" id="KW-1003">Cell membrane</keyword>
<proteinExistence type="predicted"/>
<keyword evidence="3 6" id="KW-0812">Transmembrane</keyword>
<dbReference type="GeneID" id="90990546"/>
<feature type="transmembrane region" description="Helical" evidence="6">
    <location>
        <begin position="223"/>
        <end position="249"/>
    </location>
</feature>
<dbReference type="eggNOG" id="COG1172">
    <property type="taxonomic scope" value="Bacteria"/>
</dbReference>
<feature type="transmembrane region" description="Helical" evidence="6">
    <location>
        <begin position="26"/>
        <end position="46"/>
    </location>
</feature>
<dbReference type="GO" id="GO:0022857">
    <property type="term" value="F:transmembrane transporter activity"/>
    <property type="evidence" value="ECO:0007669"/>
    <property type="project" value="InterPro"/>
</dbReference>
<evidence type="ECO:0000313" key="7">
    <source>
        <dbReference type="EMBL" id="AGB45546.1"/>
    </source>
</evidence>
<evidence type="ECO:0000313" key="8">
    <source>
        <dbReference type="Proteomes" id="UP000010998"/>
    </source>
</evidence>
<dbReference type="HOGENOM" id="CLU_028880_3_1_5"/>